<evidence type="ECO:0000313" key="7">
    <source>
        <dbReference type="EMBL" id="GAN03051.1"/>
    </source>
</evidence>
<name>A0A0C9M2N1_9FUNG</name>
<comment type="similarity">
    <text evidence="2">Belongs to the KptA/TPT1 family.</text>
</comment>
<dbReference type="Pfam" id="PF01885">
    <property type="entry name" value="PTS_2-RNA"/>
    <property type="match status" value="1"/>
</dbReference>
<evidence type="ECO:0000256" key="1">
    <source>
        <dbReference type="ARBA" id="ARBA00003343"/>
    </source>
</evidence>
<keyword evidence="5" id="KW-0520">NAD</keyword>
<accession>A0A0C9M2N1</accession>
<gene>
    <name evidence="7" type="ORF">MAM1_0033d02502</name>
</gene>
<evidence type="ECO:0000256" key="3">
    <source>
        <dbReference type="ARBA" id="ARBA00012007"/>
    </source>
</evidence>
<evidence type="ECO:0000256" key="6">
    <source>
        <dbReference type="ARBA" id="ARBA00047949"/>
    </source>
</evidence>
<dbReference type="SUPFAM" id="SSF56399">
    <property type="entry name" value="ADP-ribosylation"/>
    <property type="match status" value="1"/>
</dbReference>
<dbReference type="GO" id="GO:0006388">
    <property type="term" value="P:tRNA splicing, via endonucleolytic cleavage and ligation"/>
    <property type="evidence" value="ECO:0007669"/>
    <property type="project" value="TreeGrafter"/>
</dbReference>
<dbReference type="OrthoDB" id="419694at2759"/>
<dbReference type="STRING" id="91626.A0A0C9M2N1"/>
<dbReference type="AlphaFoldDB" id="A0A0C9M2N1"/>
<evidence type="ECO:0000256" key="5">
    <source>
        <dbReference type="ARBA" id="ARBA00023027"/>
    </source>
</evidence>
<keyword evidence="8" id="KW-1185">Reference proteome</keyword>
<evidence type="ECO:0000256" key="4">
    <source>
        <dbReference type="ARBA" id="ARBA00022679"/>
    </source>
</evidence>
<proteinExistence type="inferred from homology"/>
<dbReference type="InterPro" id="IPR042081">
    <property type="entry name" value="RNA_2'-PTrans_C"/>
</dbReference>
<protein>
    <recommendedName>
        <fullName evidence="3">2'-phosphotransferase</fullName>
        <ecNumber evidence="3">2.7.1.160</ecNumber>
    </recommendedName>
</protein>
<evidence type="ECO:0000313" key="8">
    <source>
        <dbReference type="Proteomes" id="UP000053815"/>
    </source>
</evidence>
<dbReference type="InterPro" id="IPR042080">
    <property type="entry name" value="RNA_2'-PTrans_N"/>
</dbReference>
<dbReference type="Gene3D" id="1.10.10.970">
    <property type="entry name" value="RNA 2'-phosphotransferase, Tpt1/KptA family, N-terminal domain"/>
    <property type="match status" value="1"/>
</dbReference>
<reference evidence="7" key="1">
    <citation type="submission" date="2014-09" db="EMBL/GenBank/DDBJ databases">
        <title>Draft genome sequence of an oleaginous Mucoromycotina fungus Mucor ambiguus NBRC6742.</title>
        <authorList>
            <person name="Takeda I."/>
            <person name="Yamane N."/>
            <person name="Morita T."/>
            <person name="Tamano K."/>
            <person name="Machida M."/>
            <person name="Baker S."/>
            <person name="Koike H."/>
        </authorList>
    </citation>
    <scope>NUCLEOTIDE SEQUENCE</scope>
    <source>
        <strain evidence="7">NBRC 6742</strain>
    </source>
</reference>
<comment type="catalytic activity">
    <reaction evidence="6">
        <text>2'-phospho-[ligated tRNA] + NAD(+) = mature tRNA + ADP-alpha-D-ribose 1'',2''-cyclic phosphate + nicotinamide</text>
        <dbReference type="Rhea" id="RHEA:23324"/>
        <dbReference type="Rhea" id="RHEA-COMP:11106"/>
        <dbReference type="Rhea" id="RHEA-COMP:11107"/>
        <dbReference type="ChEBI" id="CHEBI:17154"/>
        <dbReference type="ChEBI" id="CHEBI:57540"/>
        <dbReference type="ChEBI" id="CHEBI:76596"/>
        <dbReference type="ChEBI" id="CHEBI:82883"/>
        <dbReference type="ChEBI" id="CHEBI:85027"/>
        <dbReference type="EC" id="2.7.1.160"/>
    </reaction>
</comment>
<organism evidence="7">
    <name type="scientific">Mucor ambiguus</name>
    <dbReference type="NCBI Taxonomy" id="91626"/>
    <lineage>
        <taxon>Eukaryota</taxon>
        <taxon>Fungi</taxon>
        <taxon>Fungi incertae sedis</taxon>
        <taxon>Mucoromycota</taxon>
        <taxon>Mucoromycotina</taxon>
        <taxon>Mucoromycetes</taxon>
        <taxon>Mucorales</taxon>
        <taxon>Mucorineae</taxon>
        <taxon>Mucoraceae</taxon>
        <taxon>Mucor</taxon>
    </lineage>
</organism>
<dbReference type="Gene3D" id="3.20.170.30">
    <property type="match status" value="1"/>
</dbReference>
<sequence length="212" mass="23917">MPEANSPPLDPKEEVQLSKLLSYLLRHGAVKEKLNISSDGFVAVNNILSRPKFKHVTFEQIQYLVAHNDKKRYELVQTPEGEWLVRASQGHSLKAIKPDDMMEEITGPLDTPVIHGTTLQAWGLIKQQGLSKMGRNHIHFAVGLPNDPNVKSGIRKSSQVFIYIDVEKARQDGIVFYRSKNNVILSEGIQGIIAPGYFNQVTDRDNHRLLEL</sequence>
<dbReference type="PANTHER" id="PTHR12684">
    <property type="entry name" value="PUTATIVE PHOSPHOTRANSFERASE"/>
    <property type="match status" value="1"/>
</dbReference>
<comment type="function">
    <text evidence="1">Catalyzes the last step of tRNA splicing, the transfer of the splice junction 2'-phosphate from ligated tRNA to NAD to produce ADP-ribose 1''-2'' cyclic phosphate.</text>
</comment>
<dbReference type="EC" id="2.7.1.160" evidence="3"/>
<dbReference type="GO" id="GO:0000215">
    <property type="term" value="F:tRNA 2'-phosphotransferase activity"/>
    <property type="evidence" value="ECO:0007669"/>
    <property type="project" value="UniProtKB-EC"/>
</dbReference>
<dbReference type="Proteomes" id="UP000053815">
    <property type="component" value="Unassembled WGS sequence"/>
</dbReference>
<keyword evidence="4 7" id="KW-0808">Transferase</keyword>
<evidence type="ECO:0000256" key="2">
    <source>
        <dbReference type="ARBA" id="ARBA00009836"/>
    </source>
</evidence>
<dbReference type="EMBL" id="DF836322">
    <property type="protein sequence ID" value="GAN03051.1"/>
    <property type="molecule type" value="Genomic_DNA"/>
</dbReference>
<dbReference type="PANTHER" id="PTHR12684:SF2">
    <property type="entry name" value="TRNA 2'-PHOSPHOTRANSFERASE 1"/>
    <property type="match status" value="1"/>
</dbReference>
<dbReference type="InterPro" id="IPR002745">
    <property type="entry name" value="Ptrans_KptA/Tpt1"/>
</dbReference>